<organism evidence="2 3">
    <name type="scientific">Gossypium aridum</name>
    <name type="common">American cotton</name>
    <name type="synonym">Erioxylum aridum</name>
    <dbReference type="NCBI Taxonomy" id="34290"/>
    <lineage>
        <taxon>Eukaryota</taxon>
        <taxon>Viridiplantae</taxon>
        <taxon>Streptophyta</taxon>
        <taxon>Embryophyta</taxon>
        <taxon>Tracheophyta</taxon>
        <taxon>Spermatophyta</taxon>
        <taxon>Magnoliopsida</taxon>
        <taxon>eudicotyledons</taxon>
        <taxon>Gunneridae</taxon>
        <taxon>Pentapetalae</taxon>
        <taxon>rosids</taxon>
        <taxon>malvids</taxon>
        <taxon>Malvales</taxon>
        <taxon>Malvaceae</taxon>
        <taxon>Malvoideae</taxon>
        <taxon>Gossypium</taxon>
    </lineage>
</organism>
<keyword evidence="3" id="KW-1185">Reference proteome</keyword>
<protein>
    <recommendedName>
        <fullName evidence="4">Transmembrane protein</fullName>
    </recommendedName>
</protein>
<sequence length="104" mass="11154">MDVDVVVVVVVDTDVILQMTRTYSAIMLYLKMQRVVNPLKGVVMVVLDLTVVVAVVVSVMGKMQMGSDLAGCMNAVVGQGAEMSSNVKALVVVIGELKLMNLLR</sequence>
<keyword evidence="1" id="KW-1133">Transmembrane helix</keyword>
<comment type="caution">
    <text evidence="2">The sequence shown here is derived from an EMBL/GenBank/DDBJ whole genome shotgun (WGS) entry which is preliminary data.</text>
</comment>
<gene>
    <name evidence="2" type="ORF">Goari_011997</name>
</gene>
<accession>A0A7J8X0H0</accession>
<evidence type="ECO:0008006" key="4">
    <source>
        <dbReference type="Google" id="ProtNLM"/>
    </source>
</evidence>
<keyword evidence="1" id="KW-0812">Transmembrane</keyword>
<evidence type="ECO:0000313" key="2">
    <source>
        <dbReference type="EMBL" id="MBA0680289.1"/>
    </source>
</evidence>
<dbReference type="EMBL" id="JABFAA010000004">
    <property type="protein sequence ID" value="MBA0680289.1"/>
    <property type="molecule type" value="Genomic_DNA"/>
</dbReference>
<dbReference type="AlphaFoldDB" id="A0A7J8X0H0"/>
<evidence type="ECO:0000313" key="3">
    <source>
        <dbReference type="Proteomes" id="UP000593577"/>
    </source>
</evidence>
<evidence type="ECO:0000256" key="1">
    <source>
        <dbReference type="SAM" id="Phobius"/>
    </source>
</evidence>
<feature type="transmembrane region" description="Helical" evidence="1">
    <location>
        <begin position="42"/>
        <end position="61"/>
    </location>
</feature>
<proteinExistence type="predicted"/>
<dbReference type="Proteomes" id="UP000593577">
    <property type="component" value="Unassembled WGS sequence"/>
</dbReference>
<keyword evidence="1" id="KW-0472">Membrane</keyword>
<reference evidence="2 3" key="1">
    <citation type="journal article" date="2019" name="Genome Biol. Evol.">
        <title>Insights into the evolution of the New World diploid cottons (Gossypium, subgenus Houzingenia) based on genome sequencing.</title>
        <authorList>
            <person name="Grover C.E."/>
            <person name="Arick M.A. 2nd"/>
            <person name="Thrash A."/>
            <person name="Conover J.L."/>
            <person name="Sanders W.S."/>
            <person name="Peterson D.G."/>
            <person name="Frelichowski J.E."/>
            <person name="Scheffler J.A."/>
            <person name="Scheffler B.E."/>
            <person name="Wendel J.F."/>
        </authorList>
    </citation>
    <scope>NUCLEOTIDE SEQUENCE [LARGE SCALE GENOMIC DNA]</scope>
    <source>
        <strain evidence="2">185</strain>
        <tissue evidence="2">Leaf</tissue>
    </source>
</reference>
<name>A0A7J8X0H0_GOSAI</name>